<dbReference type="Pfam" id="PF01381">
    <property type="entry name" value="HTH_3"/>
    <property type="match status" value="1"/>
</dbReference>
<comment type="caution">
    <text evidence="3">The sequence shown here is derived from an EMBL/GenBank/DDBJ whole genome shotgun (WGS) entry which is preliminary data.</text>
</comment>
<evidence type="ECO:0000256" key="1">
    <source>
        <dbReference type="ARBA" id="ARBA00023125"/>
    </source>
</evidence>
<dbReference type="CDD" id="cd00093">
    <property type="entry name" value="HTH_XRE"/>
    <property type="match status" value="1"/>
</dbReference>
<dbReference type="InterPro" id="IPR010982">
    <property type="entry name" value="Lambda_DNA-bd_dom_sf"/>
</dbReference>
<dbReference type="PROSITE" id="PS50943">
    <property type="entry name" value="HTH_CROC1"/>
    <property type="match status" value="1"/>
</dbReference>
<name>A0ABM9MVN6_9LACO</name>
<proteinExistence type="predicted"/>
<dbReference type="SUPFAM" id="SSF47413">
    <property type="entry name" value="lambda repressor-like DNA-binding domains"/>
    <property type="match status" value="1"/>
</dbReference>
<organism evidence="3 4">
    <name type="scientific">Fructobacillus cardui</name>
    <dbReference type="NCBI Taxonomy" id="2893170"/>
    <lineage>
        <taxon>Bacteria</taxon>
        <taxon>Bacillati</taxon>
        <taxon>Bacillota</taxon>
        <taxon>Bacilli</taxon>
        <taxon>Lactobacillales</taxon>
        <taxon>Lactobacillaceae</taxon>
        <taxon>Fructobacillus</taxon>
    </lineage>
</organism>
<dbReference type="EMBL" id="CAUZLY010000007">
    <property type="protein sequence ID" value="CAK1243472.1"/>
    <property type="molecule type" value="Genomic_DNA"/>
</dbReference>
<gene>
    <name evidence="3" type="ORF">R82641_BJNNKPBH_00874</name>
</gene>
<evidence type="ECO:0000259" key="2">
    <source>
        <dbReference type="PROSITE" id="PS50943"/>
    </source>
</evidence>
<reference evidence="3 4" key="1">
    <citation type="submission" date="2023-10" db="EMBL/GenBank/DDBJ databases">
        <authorList>
            <person name="Botero Cardona J."/>
        </authorList>
    </citation>
    <scope>NUCLEOTIDE SEQUENCE [LARGE SCALE GENOMIC DNA]</scope>
    <source>
        <strain evidence="3 4">R-82641</strain>
    </source>
</reference>
<keyword evidence="4" id="KW-1185">Reference proteome</keyword>
<feature type="domain" description="HTH cro/C1-type" evidence="2">
    <location>
        <begin position="6"/>
        <end position="60"/>
    </location>
</feature>
<dbReference type="RefSeq" id="WP_338348004.1">
    <property type="nucleotide sequence ID" value="NZ_CAUZLY010000007.1"/>
</dbReference>
<dbReference type="Gene3D" id="1.10.260.40">
    <property type="entry name" value="lambda repressor-like DNA-binding domains"/>
    <property type="match status" value="1"/>
</dbReference>
<dbReference type="Proteomes" id="UP001314200">
    <property type="component" value="Unassembled WGS sequence"/>
</dbReference>
<evidence type="ECO:0000313" key="4">
    <source>
        <dbReference type="Proteomes" id="UP001314200"/>
    </source>
</evidence>
<protein>
    <submittedName>
        <fullName evidence="3">Contains XRE-family HTH domain (HipB)</fullName>
    </submittedName>
</protein>
<dbReference type="SMART" id="SM00530">
    <property type="entry name" value="HTH_XRE"/>
    <property type="match status" value="1"/>
</dbReference>
<sequence length="67" mass="7941">MSKNRLNELRKSKGLTLSQVHRKLGMKRQTYTNYEYGSREPKLETWEKLAKFYGVTPAYLVGWSDEK</sequence>
<dbReference type="InterPro" id="IPR001387">
    <property type="entry name" value="Cro/C1-type_HTH"/>
</dbReference>
<accession>A0ABM9MVN6</accession>
<keyword evidence="1" id="KW-0238">DNA-binding</keyword>
<evidence type="ECO:0000313" key="3">
    <source>
        <dbReference type="EMBL" id="CAK1243472.1"/>
    </source>
</evidence>
<dbReference type="PANTHER" id="PTHR46558">
    <property type="entry name" value="TRACRIPTIONAL REGULATORY PROTEIN-RELATED-RELATED"/>
    <property type="match status" value="1"/>
</dbReference>
<dbReference type="PANTHER" id="PTHR46558:SF11">
    <property type="entry name" value="HTH-TYPE TRANSCRIPTIONAL REGULATOR XRE"/>
    <property type="match status" value="1"/>
</dbReference>